<evidence type="ECO:0000313" key="5">
    <source>
        <dbReference type="Proteomes" id="UP000516148"/>
    </source>
</evidence>
<dbReference type="GO" id="GO:0006508">
    <property type="term" value="P:proteolysis"/>
    <property type="evidence" value="ECO:0007669"/>
    <property type="project" value="InterPro"/>
</dbReference>
<dbReference type="EMBL" id="CP061038">
    <property type="protein sequence ID" value="QNQ11702.1"/>
    <property type="molecule type" value="Genomic_DNA"/>
</dbReference>
<dbReference type="GO" id="GO:0007165">
    <property type="term" value="P:signal transduction"/>
    <property type="evidence" value="ECO:0007669"/>
    <property type="project" value="TreeGrafter"/>
</dbReference>
<evidence type="ECO:0000256" key="2">
    <source>
        <dbReference type="SAM" id="SignalP"/>
    </source>
</evidence>
<feature type="chain" id="PRO_5028883395" evidence="2">
    <location>
        <begin position="21"/>
        <end position="488"/>
    </location>
</feature>
<evidence type="ECO:0000256" key="1">
    <source>
        <dbReference type="SAM" id="MobiDB-lite"/>
    </source>
</evidence>
<dbReference type="PANTHER" id="PTHR32060">
    <property type="entry name" value="TAIL-SPECIFIC PROTEASE"/>
    <property type="match status" value="1"/>
</dbReference>
<dbReference type="InterPro" id="IPR005151">
    <property type="entry name" value="Tail-specific_protease"/>
</dbReference>
<dbReference type="SUPFAM" id="SSF52096">
    <property type="entry name" value="ClpP/crotonase"/>
    <property type="match status" value="1"/>
</dbReference>
<dbReference type="Proteomes" id="UP000516148">
    <property type="component" value="Chromosome"/>
</dbReference>
<dbReference type="Pfam" id="PF03572">
    <property type="entry name" value="Peptidase_S41"/>
    <property type="match status" value="1"/>
</dbReference>
<dbReference type="InterPro" id="IPR036034">
    <property type="entry name" value="PDZ_sf"/>
</dbReference>
<feature type="signal peptide" evidence="2">
    <location>
        <begin position="1"/>
        <end position="20"/>
    </location>
</feature>
<accession>A0A7H0LPU9</accession>
<dbReference type="SMART" id="SM00245">
    <property type="entry name" value="TSPc"/>
    <property type="match status" value="1"/>
</dbReference>
<dbReference type="GO" id="GO:0004175">
    <property type="term" value="F:endopeptidase activity"/>
    <property type="evidence" value="ECO:0007669"/>
    <property type="project" value="TreeGrafter"/>
</dbReference>
<gene>
    <name evidence="4" type="ORF">H3Z74_11525</name>
</gene>
<dbReference type="PROSITE" id="PS51257">
    <property type="entry name" value="PROKAR_LIPOPROTEIN"/>
    <property type="match status" value="1"/>
</dbReference>
<evidence type="ECO:0000313" key="4">
    <source>
        <dbReference type="EMBL" id="QNQ11702.1"/>
    </source>
</evidence>
<evidence type="ECO:0000259" key="3">
    <source>
        <dbReference type="SMART" id="SM00245"/>
    </source>
</evidence>
<dbReference type="Gene3D" id="3.30.750.170">
    <property type="match status" value="1"/>
</dbReference>
<feature type="region of interest" description="Disordered" evidence="1">
    <location>
        <begin position="452"/>
        <end position="488"/>
    </location>
</feature>
<dbReference type="Gene3D" id="3.90.226.10">
    <property type="entry name" value="2-enoyl-CoA Hydratase, Chain A, domain 1"/>
    <property type="match status" value="1"/>
</dbReference>
<dbReference type="GO" id="GO:0030288">
    <property type="term" value="C:outer membrane-bounded periplasmic space"/>
    <property type="evidence" value="ECO:0007669"/>
    <property type="project" value="TreeGrafter"/>
</dbReference>
<dbReference type="PANTHER" id="PTHR32060:SF30">
    <property type="entry name" value="CARBOXY-TERMINAL PROCESSING PROTEASE CTPA"/>
    <property type="match status" value="1"/>
</dbReference>
<dbReference type="RefSeq" id="WP_187764007.1">
    <property type="nucleotide sequence ID" value="NZ_CP061038.1"/>
</dbReference>
<keyword evidence="5" id="KW-1185">Reference proteome</keyword>
<dbReference type="InterPro" id="IPR029045">
    <property type="entry name" value="ClpP/crotonase-like_dom_sf"/>
</dbReference>
<sequence>MRRRPIAALIALSAMLSACGGGSSGSGGGSTPTATPTPTPTPTAVAGCSLRERQDWAAAQLREWYLFPETLPTGLNPASYSSVDTYIDALTATARSQRRDRYFTYLTSIAEEDAYYQSGSSAGYGFRLGLDTSGRLFITEAFENTPAQANGVGRGSEILAIGTSNANLRTVSAILAAEGTTGLINALGPDTVGTTRVLQLGGVGGSRTVTIAKADFDLQPVSSIYGAKIIDDGGRKVGYVNLRTFISTADPQLRAAFAQFRAQGITDIIVDVRYNGGGLVSIAELFGDLLGRNRSTSDVLSYTTFRSEKSSNNRTRNYITQAESVGATRIAFIGTGGTASASELVINSTLPYLHANAGLIGTNTYGKPVGQIALDRVACDDRLRVIAFATQNAARQGDYFNGLAGTVEASCQAFDDIGHQLGDPQESSTRQALDFLAGRSCTAISAAPVSASGQRTAAQAQRLARESERELLTPTRPSTPQREVPGLF</sequence>
<protein>
    <submittedName>
        <fullName evidence="4">Peptidase S41</fullName>
    </submittedName>
</protein>
<dbReference type="GO" id="GO:0008236">
    <property type="term" value="F:serine-type peptidase activity"/>
    <property type="evidence" value="ECO:0007669"/>
    <property type="project" value="InterPro"/>
</dbReference>
<organism evidence="4 5">
    <name type="scientific">Sphingomonas alpina</name>
    <dbReference type="NCBI Taxonomy" id="653931"/>
    <lineage>
        <taxon>Bacteria</taxon>
        <taxon>Pseudomonadati</taxon>
        <taxon>Pseudomonadota</taxon>
        <taxon>Alphaproteobacteria</taxon>
        <taxon>Sphingomonadales</taxon>
        <taxon>Sphingomonadaceae</taxon>
        <taxon>Sphingomonas</taxon>
    </lineage>
</organism>
<dbReference type="AlphaFoldDB" id="A0A7H0LPU9"/>
<feature type="domain" description="Tail specific protease" evidence="3">
    <location>
        <begin position="204"/>
        <end position="410"/>
    </location>
</feature>
<keyword evidence="2" id="KW-0732">Signal</keyword>
<proteinExistence type="predicted"/>
<reference evidence="4 5" key="1">
    <citation type="submission" date="2020-09" db="EMBL/GenBank/DDBJ databases">
        <title>Sphingomonas sp., a new species isolated from pork steak.</title>
        <authorList>
            <person name="Heidler von Heilborn D."/>
        </authorList>
    </citation>
    <scope>NUCLEOTIDE SEQUENCE [LARGE SCALE GENOMIC DNA]</scope>
    <source>
        <strain evidence="5">S8-3T</strain>
    </source>
</reference>
<dbReference type="Gene3D" id="2.30.42.10">
    <property type="match status" value="1"/>
</dbReference>
<name>A0A7H0LPU9_9SPHN</name>
<feature type="region of interest" description="Disordered" evidence="1">
    <location>
        <begin position="22"/>
        <end position="42"/>
    </location>
</feature>
<dbReference type="CDD" id="cd07561">
    <property type="entry name" value="Peptidase_S41_CPP_like"/>
    <property type="match status" value="1"/>
</dbReference>
<dbReference type="KEGG" id="spap:H3Z74_11525"/>